<evidence type="ECO:0000256" key="2">
    <source>
        <dbReference type="SAM" id="Phobius"/>
    </source>
</evidence>
<feature type="transmembrane region" description="Helical" evidence="2">
    <location>
        <begin position="40"/>
        <end position="59"/>
    </location>
</feature>
<evidence type="ECO:0000256" key="1">
    <source>
        <dbReference type="SAM" id="Coils"/>
    </source>
</evidence>
<dbReference type="Proteomes" id="UP000460549">
    <property type="component" value="Unassembled WGS sequence"/>
</dbReference>
<keyword evidence="2" id="KW-0812">Transmembrane</keyword>
<comment type="caution">
    <text evidence="3">The sequence shown here is derived from an EMBL/GenBank/DDBJ whole genome shotgun (WGS) entry which is preliminary data.</text>
</comment>
<feature type="transmembrane region" description="Helical" evidence="2">
    <location>
        <begin position="6"/>
        <end position="28"/>
    </location>
</feature>
<name>A0A7X2TRA6_9SPIO</name>
<dbReference type="AlphaFoldDB" id="A0A7X2TRA6"/>
<keyword evidence="4" id="KW-1185">Reference proteome</keyword>
<reference evidence="3 4" key="1">
    <citation type="submission" date="2019-08" db="EMBL/GenBank/DDBJ databases">
        <title>In-depth cultivation of the pig gut microbiome towards novel bacterial diversity and tailored functional studies.</title>
        <authorList>
            <person name="Wylensek D."/>
            <person name="Hitch T.C.A."/>
            <person name="Clavel T."/>
        </authorList>
    </citation>
    <scope>NUCLEOTIDE SEQUENCE [LARGE SCALE GENOMIC DNA]</scope>
    <source>
        <strain evidence="3 4">NM-380-WT-3C1</strain>
    </source>
</reference>
<evidence type="ECO:0000313" key="3">
    <source>
        <dbReference type="EMBL" id="MSU05960.1"/>
    </source>
</evidence>
<dbReference type="Pfam" id="PF06541">
    <property type="entry name" value="ABC_trans_CmpB"/>
    <property type="match status" value="1"/>
</dbReference>
<proteinExistence type="predicted"/>
<dbReference type="RefSeq" id="WP_154424901.1">
    <property type="nucleotide sequence ID" value="NZ_VUNN01000005.1"/>
</dbReference>
<dbReference type="InterPro" id="IPR010540">
    <property type="entry name" value="CmpB_TMEM229"/>
</dbReference>
<gene>
    <name evidence="3" type="ORF">FYJ80_04095</name>
</gene>
<keyword evidence="1" id="KW-0175">Coiled coil</keyword>
<keyword evidence="2" id="KW-1133">Transmembrane helix</keyword>
<organism evidence="3 4">
    <name type="scientific">Bullifex porci</name>
    <dbReference type="NCBI Taxonomy" id="2606638"/>
    <lineage>
        <taxon>Bacteria</taxon>
        <taxon>Pseudomonadati</taxon>
        <taxon>Spirochaetota</taxon>
        <taxon>Spirochaetia</taxon>
        <taxon>Spirochaetales</taxon>
        <taxon>Spirochaetaceae</taxon>
        <taxon>Bullifex</taxon>
    </lineage>
</organism>
<evidence type="ECO:0000313" key="4">
    <source>
        <dbReference type="Proteomes" id="UP000460549"/>
    </source>
</evidence>
<feature type="transmembrane region" description="Helical" evidence="2">
    <location>
        <begin position="108"/>
        <end position="128"/>
    </location>
</feature>
<feature type="transmembrane region" description="Helical" evidence="2">
    <location>
        <begin position="148"/>
        <end position="168"/>
    </location>
</feature>
<feature type="coiled-coil region" evidence="1">
    <location>
        <begin position="166"/>
        <end position="215"/>
    </location>
</feature>
<protein>
    <submittedName>
        <fullName evidence="3">Putative ABC transporter permease</fullName>
    </submittedName>
</protein>
<sequence>MWTLDTFIISFFIYSFIGWCCEVVYCSIPKKRFVNRGFMFGPYLPIYGSGAMVVLTLLRPFYDKWYLVFIFGVISTSIIEYFTSWALEKIFKIKLWDYSKHPININGRVCELNSTLFGIMSLVLVYIVDEPVRDLISKIKPFLLEPTAMVIVAILSADFATSVVKMSAFRKAVEEINRAKADAEEKIKAFRAENAENMALLKEKLYNDIDNLRARYYKNAKHIFNSNPSLTGSKDMRLLLLNAKLGIEERTARLKELKRIRKEEKRKNG</sequence>
<keyword evidence="2" id="KW-0472">Membrane</keyword>
<dbReference type="EMBL" id="VUNN01000005">
    <property type="protein sequence ID" value="MSU05960.1"/>
    <property type="molecule type" value="Genomic_DNA"/>
</dbReference>
<feature type="transmembrane region" description="Helical" evidence="2">
    <location>
        <begin position="65"/>
        <end position="87"/>
    </location>
</feature>
<accession>A0A7X2TRA6</accession>